<dbReference type="STRING" id="2880.D7FHY9"/>
<dbReference type="InterPro" id="IPR022051">
    <property type="entry name" value="DUF3611"/>
</dbReference>
<organism evidence="2 3">
    <name type="scientific">Ectocarpus siliculosus</name>
    <name type="common">Brown alga</name>
    <name type="synonym">Conferva siliculosa</name>
    <dbReference type="NCBI Taxonomy" id="2880"/>
    <lineage>
        <taxon>Eukaryota</taxon>
        <taxon>Sar</taxon>
        <taxon>Stramenopiles</taxon>
        <taxon>Ochrophyta</taxon>
        <taxon>PX clade</taxon>
        <taxon>Phaeophyceae</taxon>
        <taxon>Ectocarpales</taxon>
        <taxon>Ectocarpaceae</taxon>
        <taxon>Ectocarpus</taxon>
    </lineage>
</organism>
<name>D7FHY9_ECTSI</name>
<evidence type="ECO:0000313" key="2">
    <source>
        <dbReference type="EMBL" id="CBJ49000.1"/>
    </source>
</evidence>
<evidence type="ECO:0000313" key="3">
    <source>
        <dbReference type="Proteomes" id="UP000002630"/>
    </source>
</evidence>
<keyword evidence="1" id="KW-0472">Membrane</keyword>
<gene>
    <name evidence="2" type="primary">TIC</name>
    <name evidence="2" type="ORF">Esi_0115_0043</name>
</gene>
<dbReference type="PANTHER" id="PTHR34548">
    <property type="entry name" value="PROTEIN TIC 21, CHLOROPLASTIC"/>
    <property type="match status" value="1"/>
</dbReference>
<dbReference type="EMBL" id="FN647841">
    <property type="protein sequence ID" value="CBJ49000.1"/>
    <property type="molecule type" value="Genomic_DNA"/>
</dbReference>
<dbReference type="EMBL" id="FN649751">
    <property type="protein sequence ID" value="CBJ49000.1"/>
    <property type="molecule type" value="Genomic_DNA"/>
</dbReference>
<protein>
    <submittedName>
        <fullName evidence="2">CHloroplast inner membrane protein TIC 21</fullName>
    </submittedName>
</protein>
<proteinExistence type="predicted"/>
<dbReference type="OrthoDB" id="5900at2759"/>
<evidence type="ECO:0000256" key="1">
    <source>
        <dbReference type="SAM" id="Phobius"/>
    </source>
</evidence>
<feature type="transmembrane region" description="Helical" evidence="1">
    <location>
        <begin position="84"/>
        <end position="106"/>
    </location>
</feature>
<accession>D7FHY9</accession>
<dbReference type="PANTHER" id="PTHR34548:SF2">
    <property type="entry name" value="PROTEIN TIC 21, CHLOROPLASTIC"/>
    <property type="match status" value="1"/>
</dbReference>
<feature type="transmembrane region" description="Helical" evidence="1">
    <location>
        <begin position="118"/>
        <end position="141"/>
    </location>
</feature>
<keyword evidence="1" id="KW-0812">Transmembrane</keyword>
<keyword evidence="3" id="KW-1185">Reference proteome</keyword>
<feature type="transmembrane region" description="Helical" evidence="1">
    <location>
        <begin position="234"/>
        <end position="254"/>
    </location>
</feature>
<dbReference type="InParanoid" id="D7FHY9"/>
<reference evidence="2 3" key="1">
    <citation type="journal article" date="2010" name="Nature">
        <title>The Ectocarpus genome and the independent evolution of multicellularity in brown algae.</title>
        <authorList>
            <person name="Cock J.M."/>
            <person name="Sterck L."/>
            <person name="Rouze P."/>
            <person name="Scornet D."/>
            <person name="Allen A.E."/>
            <person name="Amoutzias G."/>
            <person name="Anthouard V."/>
            <person name="Artiguenave F."/>
            <person name="Aury J.M."/>
            <person name="Badger J.H."/>
            <person name="Beszteri B."/>
            <person name="Billiau K."/>
            <person name="Bonnet E."/>
            <person name="Bothwell J.H."/>
            <person name="Bowler C."/>
            <person name="Boyen C."/>
            <person name="Brownlee C."/>
            <person name="Carrano C.J."/>
            <person name="Charrier B."/>
            <person name="Cho G.Y."/>
            <person name="Coelho S.M."/>
            <person name="Collen J."/>
            <person name="Corre E."/>
            <person name="Da Silva C."/>
            <person name="Delage L."/>
            <person name="Delaroque N."/>
            <person name="Dittami S.M."/>
            <person name="Doulbeau S."/>
            <person name="Elias M."/>
            <person name="Farnham G."/>
            <person name="Gachon C.M."/>
            <person name="Gschloessl B."/>
            <person name="Heesch S."/>
            <person name="Jabbari K."/>
            <person name="Jubin C."/>
            <person name="Kawai H."/>
            <person name="Kimura K."/>
            <person name="Kloareg B."/>
            <person name="Kupper F.C."/>
            <person name="Lang D."/>
            <person name="Le Bail A."/>
            <person name="Leblanc C."/>
            <person name="Lerouge P."/>
            <person name="Lohr M."/>
            <person name="Lopez P.J."/>
            <person name="Martens C."/>
            <person name="Maumus F."/>
            <person name="Michel G."/>
            <person name="Miranda-Saavedra D."/>
            <person name="Morales J."/>
            <person name="Moreau H."/>
            <person name="Motomura T."/>
            <person name="Nagasato C."/>
            <person name="Napoli C.A."/>
            <person name="Nelson D.R."/>
            <person name="Nyvall-Collen P."/>
            <person name="Peters A.F."/>
            <person name="Pommier C."/>
            <person name="Potin P."/>
            <person name="Poulain J."/>
            <person name="Quesneville H."/>
            <person name="Read B."/>
            <person name="Rensing S.A."/>
            <person name="Ritter A."/>
            <person name="Rousvoal S."/>
            <person name="Samanta M."/>
            <person name="Samson G."/>
            <person name="Schroeder D.C."/>
            <person name="Segurens B."/>
            <person name="Strittmatter M."/>
            <person name="Tonon T."/>
            <person name="Tregear J.W."/>
            <person name="Valentin K."/>
            <person name="von Dassow P."/>
            <person name="Yamagishi T."/>
            <person name="Van de Peer Y."/>
            <person name="Wincker P."/>
        </authorList>
    </citation>
    <scope>NUCLEOTIDE SEQUENCE [LARGE SCALE GENOMIC DNA]</scope>
    <source>
        <strain evidence="3">Ec32 / CCAP1310/4</strain>
    </source>
</reference>
<sequence length="266" mass="29030">MSLEPSRKQQRFLRPWVRLGAAARGGLLGRVPSRLRGVAAEEDEDEEMYEYDDVDGEEYSDGEEILDRSVVKQLKRSTTVFRQVSWLSWWAQTILSTVAFIILLFSNAVTNRSTRGNILGNGVALAVASLACSAASICWTWGYNLKAKGWRNLGTLAEVDDAQVRMRSSLRMGLYINVAGMLLALVGAEQIVGTLVAKVLYAQGFQPSVMVGTAGAAEVAQAQFRALDVFIVQANTNTLLSHFCSLAASLWLLARTPKLAKLAKSG</sequence>
<keyword evidence="1" id="KW-1133">Transmembrane helix</keyword>
<dbReference type="Proteomes" id="UP000002630">
    <property type="component" value="Linkage Group LG26"/>
</dbReference>
<dbReference type="Pfam" id="PF12263">
    <property type="entry name" value="DUF3611"/>
    <property type="match status" value="1"/>
</dbReference>
<dbReference type="AlphaFoldDB" id="D7FHY9"/>
<dbReference type="OMA" id="DEEMYEY"/>
<feature type="transmembrane region" description="Helical" evidence="1">
    <location>
        <begin position="174"/>
        <end position="201"/>
    </location>
</feature>